<proteinExistence type="predicted"/>
<comment type="caution">
    <text evidence="2">The sequence shown here is derived from an EMBL/GenBank/DDBJ whole genome shotgun (WGS) entry which is preliminary data.</text>
</comment>
<evidence type="ECO:0000313" key="2">
    <source>
        <dbReference type="EMBL" id="TMW94667.1"/>
    </source>
</evidence>
<dbReference type="AlphaFoldDB" id="A0A6N2BII7"/>
<name>A0A6N2BII7_SOLCI</name>
<organism evidence="2">
    <name type="scientific">Solanum chilense</name>
    <name type="common">Tomato</name>
    <name type="synonym">Lycopersicon chilense</name>
    <dbReference type="NCBI Taxonomy" id="4083"/>
    <lineage>
        <taxon>Eukaryota</taxon>
        <taxon>Viridiplantae</taxon>
        <taxon>Streptophyta</taxon>
        <taxon>Embryophyta</taxon>
        <taxon>Tracheophyta</taxon>
        <taxon>Spermatophyta</taxon>
        <taxon>Magnoliopsida</taxon>
        <taxon>eudicotyledons</taxon>
        <taxon>Gunneridae</taxon>
        <taxon>Pentapetalae</taxon>
        <taxon>asterids</taxon>
        <taxon>lamiids</taxon>
        <taxon>Solanales</taxon>
        <taxon>Solanaceae</taxon>
        <taxon>Solanoideae</taxon>
        <taxon>Solaneae</taxon>
        <taxon>Solanum</taxon>
        <taxon>Solanum subgen. Lycopersicon</taxon>
    </lineage>
</organism>
<evidence type="ECO:0000256" key="1">
    <source>
        <dbReference type="SAM" id="Phobius"/>
    </source>
</evidence>
<protein>
    <submittedName>
        <fullName evidence="2">Uncharacterized protein</fullName>
    </submittedName>
</protein>
<keyword evidence="1" id="KW-1133">Transmembrane helix</keyword>
<dbReference type="EMBL" id="RXGB01002563">
    <property type="protein sequence ID" value="TMW94667.1"/>
    <property type="molecule type" value="Genomic_DNA"/>
</dbReference>
<reference evidence="2" key="1">
    <citation type="submission" date="2019-05" db="EMBL/GenBank/DDBJ databases">
        <title>The de novo reference genome and transcriptome assemblies of the wild tomato species Solanum chilense.</title>
        <authorList>
            <person name="Stam R."/>
            <person name="Nosenko T."/>
            <person name="Hoerger A.C."/>
            <person name="Stephan W."/>
            <person name="Seidel M.A."/>
            <person name="Kuhn J.M.M."/>
            <person name="Haberer G."/>
            <person name="Tellier A."/>
        </authorList>
    </citation>
    <scope>NUCLEOTIDE SEQUENCE</scope>
    <source>
        <tissue evidence="2">Mature leaves</tissue>
    </source>
</reference>
<keyword evidence="1" id="KW-0472">Membrane</keyword>
<feature type="transmembrane region" description="Helical" evidence="1">
    <location>
        <begin position="20"/>
        <end position="45"/>
    </location>
</feature>
<gene>
    <name evidence="2" type="ORF">EJD97_009940</name>
</gene>
<accession>A0A6N2BII7</accession>
<keyword evidence="1" id="KW-0812">Transmembrane</keyword>
<sequence>MINAIANCARPVTFGDYLKYHIISIHFSSLVEYVIITALGVVGALTKFDDPYGSHALHFFLESEYVMDLCDEMSWKHDHEVSWMLQVLHLNIYGCLYFPPIEDRKRIAKKAALSSKRKK</sequence>